<organism evidence="4 5">
    <name type="scientific">Helicobacter cappadocius</name>
    <dbReference type="NCBI Taxonomy" id="3063998"/>
    <lineage>
        <taxon>Bacteria</taxon>
        <taxon>Pseudomonadati</taxon>
        <taxon>Campylobacterota</taxon>
        <taxon>Epsilonproteobacteria</taxon>
        <taxon>Campylobacterales</taxon>
        <taxon>Helicobacteraceae</taxon>
        <taxon>Helicobacter</taxon>
    </lineage>
</organism>
<dbReference type="EMBL" id="JAUPEV010000001">
    <property type="protein sequence ID" value="MDO7252314.1"/>
    <property type="molecule type" value="Genomic_DNA"/>
</dbReference>
<dbReference type="Pfam" id="PF04028">
    <property type="entry name" value="DUF374"/>
    <property type="match status" value="1"/>
</dbReference>
<keyword evidence="6" id="KW-1185">Reference proteome</keyword>
<keyword evidence="1" id="KW-0472">Membrane</keyword>
<sequence length="208" mass="24242">MNLKKFKQKIILAVLPPLAWLMIWLLYLSCRNRFHLYEGLKESNFISSFWHGDFLMLPFAYIKSKNKPKICVISSNHFDGELMVKLYRFFGFHTIRGSTNKGGARVLVESFRRLKDGWDMGITPDGPRGPYHHIADGVVAMAQKTGVGISVTKPVFSSYYELSTWDKFKIPKPFSTIDYYMLEPFFIPKDMDMEEAKKLVYERMEESL</sequence>
<protein>
    <submittedName>
        <fullName evidence="4">Lysophospholipid acyltransferase family protein</fullName>
    </submittedName>
</protein>
<dbReference type="Proteomes" id="UP001177258">
    <property type="component" value="Unassembled WGS sequence"/>
</dbReference>
<reference evidence="4 6" key="1">
    <citation type="submission" date="2023-07" db="EMBL/GenBank/DDBJ databases">
        <title>Unpublished Manusciprt.</title>
        <authorList>
            <person name="Aydin F."/>
            <person name="Tarhane S."/>
            <person name="Saticioglu I.B."/>
            <person name="Karakaya E."/>
            <person name="Abay S."/>
            <person name="Guran O."/>
            <person name="Bozkurt E."/>
            <person name="Uzum N."/>
            <person name="Olgun K."/>
            <person name="Jablonski D."/>
        </authorList>
    </citation>
    <scope>NUCLEOTIDE SEQUENCE</scope>
    <source>
        <strain evidence="6">faydin-H75</strain>
        <strain evidence="4">Faydin-H76</strain>
    </source>
</reference>
<evidence type="ECO:0000259" key="2">
    <source>
        <dbReference type="Pfam" id="PF04028"/>
    </source>
</evidence>
<evidence type="ECO:0000313" key="6">
    <source>
        <dbReference type="Proteomes" id="UP001240777"/>
    </source>
</evidence>
<dbReference type="GO" id="GO:0016746">
    <property type="term" value="F:acyltransferase activity"/>
    <property type="evidence" value="ECO:0007669"/>
    <property type="project" value="UniProtKB-KW"/>
</dbReference>
<keyword evidence="4" id="KW-0808">Transferase</keyword>
<reference evidence="3 5" key="3">
    <citation type="journal article" date="2024" name="Syst. Appl. Microbiol.">
        <title>Helicobacter cappadocius sp. nov., from lizards: The first psychrotrophic Helicobacter species.</title>
        <authorList>
            <person name="Aydin F."/>
            <person name="Tarhane S."/>
            <person name="Karakaya E."/>
            <person name="Abay S."/>
            <person name="Kayman T."/>
            <person name="Guran O."/>
            <person name="Bozkurt E."/>
            <person name="Uzum N."/>
            <person name="Avci A."/>
            <person name="Olgun K."/>
            <person name="Jablonski D."/>
            <person name="Guran C."/>
            <person name="Burcin Saticioglu I."/>
        </authorList>
    </citation>
    <scope>NUCLEOTIDE SEQUENCE [LARGE SCALE GENOMIC DNA]</scope>
    <source>
        <strain evidence="3">Faydin-H75</strain>
        <strain evidence="5">faydin-H76</strain>
    </source>
</reference>
<evidence type="ECO:0000313" key="5">
    <source>
        <dbReference type="Proteomes" id="UP001177258"/>
    </source>
</evidence>
<dbReference type="CDD" id="cd07983">
    <property type="entry name" value="LPLAT_DUF374-like"/>
    <property type="match status" value="1"/>
</dbReference>
<keyword evidence="1" id="KW-1133">Transmembrane helix</keyword>
<dbReference type="Proteomes" id="UP001240777">
    <property type="component" value="Unassembled WGS sequence"/>
</dbReference>
<evidence type="ECO:0000256" key="1">
    <source>
        <dbReference type="SAM" id="Phobius"/>
    </source>
</evidence>
<feature type="domain" description="DUF374" evidence="2">
    <location>
        <begin position="65"/>
        <end position="131"/>
    </location>
</feature>
<evidence type="ECO:0000313" key="3">
    <source>
        <dbReference type="EMBL" id="MDO7252314.1"/>
    </source>
</evidence>
<dbReference type="RefSeq" id="WP_305516159.1">
    <property type="nucleotide sequence ID" value="NZ_JAUPEV010000001.1"/>
</dbReference>
<evidence type="ECO:0000313" key="4">
    <source>
        <dbReference type="EMBL" id="MDP2538181.1"/>
    </source>
</evidence>
<accession>A0AA90PPE5</accession>
<gene>
    <name evidence="3" type="ORF">Q5I04_00065</name>
    <name evidence="4" type="ORF">Q5I06_00065</name>
</gene>
<keyword evidence="1" id="KW-0812">Transmembrane</keyword>
<dbReference type="EMBL" id="JAUYZK010000001">
    <property type="protein sequence ID" value="MDP2538181.1"/>
    <property type="molecule type" value="Genomic_DNA"/>
</dbReference>
<dbReference type="AlphaFoldDB" id="A0AA90PPE5"/>
<feature type="transmembrane region" description="Helical" evidence="1">
    <location>
        <begin position="10"/>
        <end position="28"/>
    </location>
</feature>
<reference evidence="3" key="2">
    <citation type="submission" date="2023-07" db="EMBL/GenBank/DDBJ databases">
        <authorList>
            <person name="Aydin F."/>
            <person name="Tarhane S."/>
            <person name="Saticioglu I.B."/>
            <person name="Karakaya E."/>
            <person name="Abay S."/>
            <person name="Guran O."/>
            <person name="Bozkurt E."/>
            <person name="Uzum N."/>
            <person name="Olgun K."/>
            <person name="Jablonski D."/>
        </authorList>
    </citation>
    <scope>NUCLEOTIDE SEQUENCE</scope>
    <source>
        <strain evidence="3">Faydin-H75</strain>
    </source>
</reference>
<proteinExistence type="predicted"/>
<name>A0AA90PPE5_9HELI</name>
<comment type="caution">
    <text evidence="4">The sequence shown here is derived from an EMBL/GenBank/DDBJ whole genome shotgun (WGS) entry which is preliminary data.</text>
</comment>
<dbReference type="InterPro" id="IPR007172">
    <property type="entry name" value="DUF374"/>
</dbReference>
<keyword evidence="4" id="KW-0012">Acyltransferase</keyword>